<name>A0AB33ISF6_9BACT</name>
<dbReference type="Pfam" id="PF08713">
    <property type="entry name" value="DNA_alkylation"/>
    <property type="match status" value="1"/>
</dbReference>
<evidence type="ECO:0000313" key="1">
    <source>
        <dbReference type="EMBL" id="BFO70526.1"/>
    </source>
</evidence>
<dbReference type="InterPro" id="IPR016024">
    <property type="entry name" value="ARM-type_fold"/>
</dbReference>
<dbReference type="InterPro" id="IPR014825">
    <property type="entry name" value="DNA_alkylation"/>
</dbReference>
<dbReference type="PANTHER" id="PTHR41291:SF1">
    <property type="entry name" value="DNA ALKYLATION REPAIR PROTEIN"/>
    <property type="match status" value="1"/>
</dbReference>
<organism evidence="1">
    <name type="scientific">Prevotella sp. GTC17253</name>
    <dbReference type="NCBI Taxonomy" id="3236793"/>
    <lineage>
        <taxon>Bacteria</taxon>
        <taxon>Pseudomonadati</taxon>
        <taxon>Bacteroidota</taxon>
        <taxon>Bacteroidia</taxon>
        <taxon>Bacteroidales</taxon>
        <taxon>Prevotellaceae</taxon>
        <taxon>Prevotella</taxon>
    </lineage>
</organism>
<protein>
    <submittedName>
        <fullName evidence="1">DNA alkylation repair protein</fullName>
    </submittedName>
</protein>
<accession>A0AB33ISF6</accession>
<dbReference type="SUPFAM" id="SSF48371">
    <property type="entry name" value="ARM repeat"/>
    <property type="match status" value="1"/>
</dbReference>
<dbReference type="AlphaFoldDB" id="A0AB33ISF6"/>
<dbReference type="EMBL" id="AP035785">
    <property type="protein sequence ID" value="BFO70526.1"/>
    <property type="molecule type" value="Genomic_DNA"/>
</dbReference>
<gene>
    <name evidence="1" type="ORF">GTC17253_04920</name>
</gene>
<reference evidence="1" key="1">
    <citation type="submission" date="2024-07" db="EMBL/GenBank/DDBJ databases">
        <title>Complete genome sequence of Prevotella sp. YM-2024 GTC17253.</title>
        <authorList>
            <person name="Hayashi M."/>
            <person name="Muto Y."/>
            <person name="Tanaka K."/>
            <person name="Niwa H."/>
        </authorList>
    </citation>
    <scope>NUCLEOTIDE SEQUENCE</scope>
    <source>
        <strain evidence="1">GTC17253</strain>
    </source>
</reference>
<sequence>MDEITHERLKEIKRSFRLYMSGPTAQSMGQKGISYKINWGVSLPDLKKMAAEYGKDDSLALALWQENIRECKILASLMMPVESLTDELMETWGEQINSQEMAELLAFNLLQYWTNAPQLACRWMKSGNEMQQIVAYQLLARLFANGLKLEEVELQDYLVHATGALKCKHLGVRHAATNSLYRMMDLGEAYREKVDTVLQGLDGIF</sequence>
<dbReference type="Gene3D" id="1.25.10.90">
    <property type="match status" value="1"/>
</dbReference>
<proteinExistence type="predicted"/>
<dbReference type="PANTHER" id="PTHR41291">
    <property type="entry name" value="DNA ALKYLATION REPAIR PROTEIN"/>
    <property type="match status" value="1"/>
</dbReference>